<sequence>MSYKLIKRDENIAVKKISHSLETERLTISPLQSHQLALALEDYAKMQTDLGLNVVSVILDEEMEYAMKVRLRKVLEDVENYLWLTNWAIIHKEENQIIGFIILKGCPNELGEVIVGYVIEESHQRKGYATEALKELTQWIFKNPEALSVIADTEKTNTPSNKLLENLGAVKYKETDGIIWWRIEK</sequence>
<dbReference type="RefSeq" id="WP_183277935.1">
    <property type="nucleotide sequence ID" value="NZ_BLZR01000001.1"/>
</dbReference>
<dbReference type="AlphaFoldDB" id="A0A6V8SIB3"/>
<dbReference type="Pfam" id="PF13302">
    <property type="entry name" value="Acetyltransf_3"/>
    <property type="match status" value="1"/>
</dbReference>
<reference evidence="2 3" key="1">
    <citation type="submission" date="2020-07" db="EMBL/GenBank/DDBJ databases">
        <title>A new beta-1,3-glucan-decomposing anaerobic bacterium isolated from anoxic soil subjected to biological soil disinfestation.</title>
        <authorList>
            <person name="Ueki A."/>
            <person name="Tonouchi A."/>
        </authorList>
    </citation>
    <scope>NUCLEOTIDE SEQUENCE [LARGE SCALE GENOMIC DNA]</scope>
    <source>
        <strain evidence="2 3">TW1</strain>
    </source>
</reference>
<dbReference type="SUPFAM" id="SSF55729">
    <property type="entry name" value="Acyl-CoA N-acyltransferases (Nat)"/>
    <property type="match status" value="1"/>
</dbReference>
<comment type="caution">
    <text evidence="2">The sequence shown here is derived from an EMBL/GenBank/DDBJ whole genome shotgun (WGS) entry which is preliminary data.</text>
</comment>
<evidence type="ECO:0000259" key="1">
    <source>
        <dbReference type="PROSITE" id="PS51186"/>
    </source>
</evidence>
<dbReference type="Proteomes" id="UP000580568">
    <property type="component" value="Unassembled WGS sequence"/>
</dbReference>
<dbReference type="PANTHER" id="PTHR43792">
    <property type="entry name" value="GNAT FAMILY, PUTATIVE (AFU_ORTHOLOGUE AFUA_3G00765)-RELATED-RELATED"/>
    <property type="match status" value="1"/>
</dbReference>
<evidence type="ECO:0000313" key="3">
    <source>
        <dbReference type="Proteomes" id="UP000580568"/>
    </source>
</evidence>
<dbReference type="GO" id="GO:0016747">
    <property type="term" value="F:acyltransferase activity, transferring groups other than amino-acyl groups"/>
    <property type="evidence" value="ECO:0007669"/>
    <property type="project" value="InterPro"/>
</dbReference>
<name>A0A6V8SIB3_9CLOT</name>
<dbReference type="PROSITE" id="PS51186">
    <property type="entry name" value="GNAT"/>
    <property type="match status" value="1"/>
</dbReference>
<protein>
    <recommendedName>
        <fullName evidence="1">N-acetyltransferase domain-containing protein</fullName>
    </recommendedName>
</protein>
<dbReference type="CDD" id="cd04301">
    <property type="entry name" value="NAT_SF"/>
    <property type="match status" value="1"/>
</dbReference>
<dbReference type="Gene3D" id="3.40.630.30">
    <property type="match status" value="1"/>
</dbReference>
<feature type="domain" description="N-acetyltransferase" evidence="1">
    <location>
        <begin position="26"/>
        <end position="185"/>
    </location>
</feature>
<keyword evidence="3" id="KW-1185">Reference proteome</keyword>
<gene>
    <name evidence="2" type="ORF">bsdtw1_02614</name>
</gene>
<dbReference type="InterPro" id="IPR051531">
    <property type="entry name" value="N-acetyltransferase"/>
</dbReference>
<evidence type="ECO:0000313" key="2">
    <source>
        <dbReference type="EMBL" id="GFP76511.1"/>
    </source>
</evidence>
<dbReference type="InterPro" id="IPR000182">
    <property type="entry name" value="GNAT_dom"/>
</dbReference>
<dbReference type="EMBL" id="BLZR01000001">
    <property type="protein sequence ID" value="GFP76511.1"/>
    <property type="molecule type" value="Genomic_DNA"/>
</dbReference>
<dbReference type="InterPro" id="IPR016181">
    <property type="entry name" value="Acyl_CoA_acyltransferase"/>
</dbReference>
<accession>A0A6V8SIB3</accession>
<proteinExistence type="predicted"/>
<organism evidence="2 3">
    <name type="scientific">Clostridium fungisolvens</name>
    <dbReference type="NCBI Taxonomy" id="1604897"/>
    <lineage>
        <taxon>Bacteria</taxon>
        <taxon>Bacillati</taxon>
        <taxon>Bacillota</taxon>
        <taxon>Clostridia</taxon>
        <taxon>Eubacteriales</taxon>
        <taxon>Clostridiaceae</taxon>
        <taxon>Clostridium</taxon>
    </lineage>
</organism>
<dbReference type="PANTHER" id="PTHR43792:SF13">
    <property type="entry name" value="ACETYLTRANSFERASE"/>
    <property type="match status" value="1"/>
</dbReference>